<dbReference type="Pfam" id="PF22769">
    <property type="entry name" value="DCD"/>
    <property type="match status" value="1"/>
</dbReference>
<dbReference type="EMBL" id="MNZT01000084">
    <property type="protein sequence ID" value="OIP96483.1"/>
    <property type="molecule type" value="Genomic_DNA"/>
</dbReference>
<dbReference type="STRING" id="1817892.AUK40_04940"/>
<keyword evidence="1" id="KW-0378">Hydrolase</keyword>
<comment type="caution">
    <text evidence="3">The sequence shown here is derived from an EMBL/GenBank/DDBJ whole genome shotgun (WGS) entry which is preliminary data.</text>
</comment>
<keyword evidence="2" id="KW-0546">Nucleotide metabolism</keyword>
<dbReference type="InterPro" id="IPR036157">
    <property type="entry name" value="dUTPase-like_sf"/>
</dbReference>
<reference evidence="3 4" key="1">
    <citation type="journal article" date="2016" name="Environ. Microbiol.">
        <title>Genomic resolution of a cold subsurface aquifer community provides metabolic insights for novel microbes adapted to high CO concentrations.</title>
        <authorList>
            <person name="Probst A.J."/>
            <person name="Castelle C.J."/>
            <person name="Singh A."/>
            <person name="Brown C.T."/>
            <person name="Anantharaman K."/>
            <person name="Sharon I."/>
            <person name="Hug L.A."/>
            <person name="Burstein D."/>
            <person name="Emerson J.B."/>
            <person name="Thomas B.C."/>
            <person name="Banfield J.F."/>
        </authorList>
    </citation>
    <scope>NUCLEOTIDE SEQUENCE [LARGE SCALE GENOMIC DNA]</scope>
    <source>
        <strain evidence="3">CG2_30_54_11</strain>
    </source>
</reference>
<dbReference type="SUPFAM" id="SSF51283">
    <property type="entry name" value="dUTPase-like"/>
    <property type="match status" value="1"/>
</dbReference>
<dbReference type="PANTHER" id="PTHR42680">
    <property type="entry name" value="DCTP DEAMINASE"/>
    <property type="match status" value="1"/>
</dbReference>
<dbReference type="GO" id="GO:0008829">
    <property type="term" value="F:dCTP deaminase activity"/>
    <property type="evidence" value="ECO:0007669"/>
    <property type="project" value="InterPro"/>
</dbReference>
<accession>A0A1J5IIF9</accession>
<dbReference type="CDD" id="cd07557">
    <property type="entry name" value="trimeric_dUTPase"/>
    <property type="match status" value="1"/>
</dbReference>
<dbReference type="InterPro" id="IPR033704">
    <property type="entry name" value="dUTPase_trimeric"/>
</dbReference>
<organism evidence="3 4">
    <name type="scientific">Candidatus Wirthbacteria bacterium CG2_30_54_11</name>
    <dbReference type="NCBI Taxonomy" id="1817892"/>
    <lineage>
        <taxon>Bacteria</taxon>
        <taxon>Candidatus Wirthbacteria</taxon>
    </lineage>
</organism>
<proteinExistence type="predicted"/>
<protein>
    <submittedName>
        <fullName evidence="3">Uncharacterized protein</fullName>
    </submittedName>
</protein>
<name>A0A1J5IIF9_9BACT</name>
<gene>
    <name evidence="3" type="ORF">AUK40_04940</name>
</gene>
<evidence type="ECO:0000256" key="1">
    <source>
        <dbReference type="ARBA" id="ARBA00022801"/>
    </source>
</evidence>
<dbReference type="InterPro" id="IPR011962">
    <property type="entry name" value="dCTP_deaminase"/>
</dbReference>
<dbReference type="Proteomes" id="UP000183245">
    <property type="component" value="Unassembled WGS sequence"/>
</dbReference>
<evidence type="ECO:0000313" key="4">
    <source>
        <dbReference type="Proteomes" id="UP000183245"/>
    </source>
</evidence>
<dbReference type="PANTHER" id="PTHR42680:SF3">
    <property type="entry name" value="DCTP DEAMINASE"/>
    <property type="match status" value="1"/>
</dbReference>
<evidence type="ECO:0000256" key="2">
    <source>
        <dbReference type="ARBA" id="ARBA00023080"/>
    </source>
</evidence>
<dbReference type="Gene3D" id="2.70.40.10">
    <property type="match status" value="1"/>
</dbReference>
<dbReference type="AlphaFoldDB" id="A0A1J5IIF9"/>
<evidence type="ECO:0000313" key="3">
    <source>
        <dbReference type="EMBL" id="OIP96483.1"/>
    </source>
</evidence>
<sequence length="179" mass="19547">MFYGVDELLKMVQEKKLVTGLCERELTNPEGAGFDLRMADVYRISGKGYLGVENRKTCDIETIATYAEGKVVTATWKPGDFFLVKTIEEVNLPIDCVGILKPRSTLQRMGLMLRATQIAPGYSGGLTVAVANVGPCEVEVELGSRFLHLMVSPLIGNGSAYRGQWQGGRVSALTTEKQV</sequence>
<dbReference type="GO" id="GO:0006229">
    <property type="term" value="P:dUTP biosynthetic process"/>
    <property type="evidence" value="ECO:0007669"/>
    <property type="project" value="InterPro"/>
</dbReference>